<proteinExistence type="predicted"/>
<dbReference type="PROSITE" id="PS00463">
    <property type="entry name" value="ZN2_CY6_FUNGAL_1"/>
    <property type="match status" value="1"/>
</dbReference>
<dbReference type="PANTHER" id="PTHR31313">
    <property type="entry name" value="TY1 ENHANCER ACTIVATOR"/>
    <property type="match status" value="1"/>
</dbReference>
<dbReference type="CDD" id="cd00067">
    <property type="entry name" value="GAL4"/>
    <property type="match status" value="1"/>
</dbReference>
<protein>
    <recommendedName>
        <fullName evidence="8">Zn(2)-C6 fungal-type domain-containing protein</fullName>
    </recommendedName>
</protein>
<name>A0ABR1RLQ5_9PEZI</name>
<dbReference type="EMBL" id="JAQQWI010000013">
    <property type="protein sequence ID" value="KAK8013761.1"/>
    <property type="molecule type" value="Genomic_DNA"/>
</dbReference>
<evidence type="ECO:0000256" key="2">
    <source>
        <dbReference type="ARBA" id="ARBA00022723"/>
    </source>
</evidence>
<keyword evidence="6" id="KW-0804">Transcription</keyword>
<dbReference type="PROSITE" id="PS50048">
    <property type="entry name" value="ZN2_CY6_FUNGAL_2"/>
    <property type="match status" value="1"/>
</dbReference>
<evidence type="ECO:0000256" key="1">
    <source>
        <dbReference type="ARBA" id="ARBA00004123"/>
    </source>
</evidence>
<dbReference type="SMART" id="SM00066">
    <property type="entry name" value="GAL4"/>
    <property type="match status" value="1"/>
</dbReference>
<gene>
    <name evidence="9" type="ORF">PG991_009354</name>
</gene>
<dbReference type="InterPro" id="IPR036864">
    <property type="entry name" value="Zn2-C6_fun-type_DNA-bd_sf"/>
</dbReference>
<evidence type="ECO:0000256" key="5">
    <source>
        <dbReference type="ARBA" id="ARBA00023125"/>
    </source>
</evidence>
<evidence type="ECO:0000256" key="4">
    <source>
        <dbReference type="ARBA" id="ARBA00023015"/>
    </source>
</evidence>
<dbReference type="SUPFAM" id="SSF57701">
    <property type="entry name" value="Zn2/Cys6 DNA-binding domain"/>
    <property type="match status" value="1"/>
</dbReference>
<comment type="subcellular location">
    <subcellularLocation>
        <location evidence="1">Nucleus</location>
    </subcellularLocation>
</comment>
<evidence type="ECO:0000256" key="3">
    <source>
        <dbReference type="ARBA" id="ARBA00022833"/>
    </source>
</evidence>
<keyword evidence="10" id="KW-1185">Reference proteome</keyword>
<evidence type="ECO:0000259" key="8">
    <source>
        <dbReference type="PROSITE" id="PS50048"/>
    </source>
</evidence>
<accession>A0ABR1RLQ5</accession>
<organism evidence="9 10">
    <name type="scientific">Apiospora marii</name>
    <dbReference type="NCBI Taxonomy" id="335849"/>
    <lineage>
        <taxon>Eukaryota</taxon>
        <taxon>Fungi</taxon>
        <taxon>Dikarya</taxon>
        <taxon>Ascomycota</taxon>
        <taxon>Pezizomycotina</taxon>
        <taxon>Sordariomycetes</taxon>
        <taxon>Xylariomycetidae</taxon>
        <taxon>Amphisphaeriales</taxon>
        <taxon>Apiosporaceae</taxon>
        <taxon>Apiospora</taxon>
    </lineage>
</organism>
<keyword evidence="4" id="KW-0805">Transcription regulation</keyword>
<dbReference type="PANTHER" id="PTHR31313:SF81">
    <property type="entry name" value="TY1 ENHANCER ACTIVATOR"/>
    <property type="match status" value="1"/>
</dbReference>
<dbReference type="InterPro" id="IPR051615">
    <property type="entry name" value="Transcr_Regulatory_Elem"/>
</dbReference>
<keyword evidence="7" id="KW-0539">Nucleus</keyword>
<keyword evidence="2" id="KW-0479">Metal-binding</keyword>
<evidence type="ECO:0000256" key="7">
    <source>
        <dbReference type="ARBA" id="ARBA00023242"/>
    </source>
</evidence>
<sequence length="688" mass="76683">MASLRPLFPKVDLQASISAPAGSESSKASKRKLTPNACLVCRQKKTKCDGVRPSCKTCRDKSLECTYPDDDVQLRASRLASYECFVGTLRDGSEADAEVIVHRLRHTPGSDEDLANRARLKALHDFVKRLQVVPENEAADLVTRLRSGEVQDDLLHEACSSVHSDEHQRHSVEGAKTVRVATPKHRDDAVGRDFSSAHVESEPVVSSDELNQRSDILYSWNRMSVADTTRIQTAVKAFFESSEHWFLVFTNVAITRYHRDVYLDNQGLPQAVKQAELCCLCAAAAVGMHILPLDAIKICTLLANFNIKKKRANALAFVEIGLSLCLKHNLNDDNVREPGMTEDTWLNYRKTWRALLYQSVLLSSTLGYVFGSALFFEEMPLSGVALETVSMLPLAVSRELTKLCLLKANISRMDFTLKGQAGASPKSLGQDLQQWYRQLPKDLYLAALIEEQAIAKRVSIYYVNLMFLSAKVLLYRRTAGRYLRTVGFVRRDATSGDRAPSNYVFDNATEGVLAAQQSARIFKLLVLENVSVWKCWLVMFTNTYFPFLSFQAYTTCTILLHAVLQHQIHGDATEFWQANLEHARSCLAVLERCRTGDSTISHLHAQLAALFGPVASFQPSQPSTKTAPHAPMSLAANLLTLPEDAQDDDAMAERIWLSMDLLVRLCGPFENLGEHSMLEAHMNPSSAA</sequence>
<evidence type="ECO:0000256" key="6">
    <source>
        <dbReference type="ARBA" id="ARBA00023163"/>
    </source>
</evidence>
<keyword evidence="5" id="KW-0238">DNA-binding</keyword>
<keyword evidence="3" id="KW-0862">Zinc</keyword>
<feature type="domain" description="Zn(2)-C6 fungal-type" evidence="8">
    <location>
        <begin position="37"/>
        <end position="67"/>
    </location>
</feature>
<dbReference type="Gene3D" id="4.10.240.10">
    <property type="entry name" value="Zn(2)-C6 fungal-type DNA-binding domain"/>
    <property type="match status" value="1"/>
</dbReference>
<evidence type="ECO:0000313" key="10">
    <source>
        <dbReference type="Proteomes" id="UP001396898"/>
    </source>
</evidence>
<dbReference type="CDD" id="cd12148">
    <property type="entry name" value="fungal_TF_MHR"/>
    <property type="match status" value="1"/>
</dbReference>
<dbReference type="InterPro" id="IPR001138">
    <property type="entry name" value="Zn2Cys6_DnaBD"/>
</dbReference>
<evidence type="ECO:0000313" key="9">
    <source>
        <dbReference type="EMBL" id="KAK8013761.1"/>
    </source>
</evidence>
<dbReference type="Proteomes" id="UP001396898">
    <property type="component" value="Unassembled WGS sequence"/>
</dbReference>
<dbReference type="Pfam" id="PF00172">
    <property type="entry name" value="Zn_clus"/>
    <property type="match status" value="1"/>
</dbReference>
<reference evidence="9 10" key="1">
    <citation type="submission" date="2023-01" db="EMBL/GenBank/DDBJ databases">
        <title>Analysis of 21 Apiospora genomes using comparative genomics revels a genus with tremendous synthesis potential of carbohydrate active enzymes and secondary metabolites.</title>
        <authorList>
            <person name="Sorensen T."/>
        </authorList>
    </citation>
    <scope>NUCLEOTIDE SEQUENCE [LARGE SCALE GENOMIC DNA]</scope>
    <source>
        <strain evidence="9 10">CBS 20057</strain>
    </source>
</reference>
<comment type="caution">
    <text evidence="9">The sequence shown here is derived from an EMBL/GenBank/DDBJ whole genome shotgun (WGS) entry which is preliminary data.</text>
</comment>